<evidence type="ECO:0000313" key="2">
    <source>
        <dbReference type="Proteomes" id="UP000663880"/>
    </source>
</evidence>
<organism evidence="1 2">
    <name type="scientific">Pieris macdunnoughi</name>
    <dbReference type="NCBI Taxonomy" id="345717"/>
    <lineage>
        <taxon>Eukaryota</taxon>
        <taxon>Metazoa</taxon>
        <taxon>Ecdysozoa</taxon>
        <taxon>Arthropoda</taxon>
        <taxon>Hexapoda</taxon>
        <taxon>Insecta</taxon>
        <taxon>Pterygota</taxon>
        <taxon>Neoptera</taxon>
        <taxon>Endopterygota</taxon>
        <taxon>Lepidoptera</taxon>
        <taxon>Glossata</taxon>
        <taxon>Ditrysia</taxon>
        <taxon>Papilionoidea</taxon>
        <taxon>Pieridae</taxon>
        <taxon>Pierinae</taxon>
        <taxon>Pieris</taxon>
    </lineage>
</organism>
<sequence>MYVLRIMALYETLFEIRGVSSRLTNIKGYCHPRVVLHQQAVNLPTAIRGCTRNGQRLPPNESFRSTDPHRLTSGAFGLASQWQYEDSPFMLEEQYTCLLHIGEPQKCINQSSF</sequence>
<keyword evidence="2" id="KW-1185">Reference proteome</keyword>
<dbReference type="Proteomes" id="UP000663880">
    <property type="component" value="Unassembled WGS sequence"/>
</dbReference>
<comment type="caution">
    <text evidence="1">The sequence shown here is derived from an EMBL/GenBank/DDBJ whole genome shotgun (WGS) entry which is preliminary data.</text>
</comment>
<dbReference type="EMBL" id="CAJOBZ010000018">
    <property type="protein sequence ID" value="CAF4857132.1"/>
    <property type="molecule type" value="Genomic_DNA"/>
</dbReference>
<proteinExistence type="predicted"/>
<accession>A0A821SLH6</accession>
<evidence type="ECO:0000313" key="1">
    <source>
        <dbReference type="EMBL" id="CAF4857132.1"/>
    </source>
</evidence>
<protein>
    <submittedName>
        <fullName evidence="1">Uncharacterized protein</fullName>
    </submittedName>
</protein>
<gene>
    <name evidence="1" type="ORF">PMACD_LOCUS7577</name>
</gene>
<dbReference type="AlphaFoldDB" id="A0A821SLH6"/>
<reference evidence="1" key="1">
    <citation type="submission" date="2021-02" db="EMBL/GenBank/DDBJ databases">
        <authorList>
            <person name="Steward A R."/>
        </authorList>
    </citation>
    <scope>NUCLEOTIDE SEQUENCE</scope>
</reference>
<name>A0A821SLH6_9NEOP</name>